<dbReference type="PANTHER" id="PTHR45947:SF3">
    <property type="entry name" value="SULFOQUINOVOSYL TRANSFERASE SQD2"/>
    <property type="match status" value="1"/>
</dbReference>
<evidence type="ECO:0000313" key="3">
    <source>
        <dbReference type="EMBL" id="MFC3927667.1"/>
    </source>
</evidence>
<evidence type="ECO:0000313" key="4">
    <source>
        <dbReference type="Proteomes" id="UP001595807"/>
    </source>
</evidence>
<comment type="caution">
    <text evidence="3">The sequence shown here is derived from an EMBL/GenBank/DDBJ whole genome shotgun (WGS) entry which is preliminary data.</text>
</comment>
<feature type="domain" description="Glycosyl transferase family 1" evidence="1">
    <location>
        <begin position="195"/>
        <end position="348"/>
    </location>
</feature>
<gene>
    <name evidence="3" type="ORF">ACFORF_03380</name>
</gene>
<dbReference type="EMBL" id="JBHRZV010000025">
    <property type="protein sequence ID" value="MFC3927667.1"/>
    <property type="molecule type" value="Genomic_DNA"/>
</dbReference>
<dbReference type="PANTHER" id="PTHR45947">
    <property type="entry name" value="SULFOQUINOVOSYL TRANSFERASE SQD2"/>
    <property type="match status" value="1"/>
</dbReference>
<dbReference type="Pfam" id="PF00534">
    <property type="entry name" value="Glycos_transf_1"/>
    <property type="match status" value="1"/>
</dbReference>
<name>A0ABV8CUF3_9STRE</name>
<dbReference type="RefSeq" id="WP_380425511.1">
    <property type="nucleotide sequence ID" value="NZ_JBHRZV010000025.1"/>
</dbReference>
<dbReference type="InterPro" id="IPR001296">
    <property type="entry name" value="Glyco_trans_1"/>
</dbReference>
<accession>A0ABV8CUF3</accession>
<dbReference type="Proteomes" id="UP001595807">
    <property type="component" value="Unassembled WGS sequence"/>
</dbReference>
<dbReference type="InterPro" id="IPR028098">
    <property type="entry name" value="Glyco_trans_4-like_N"/>
</dbReference>
<sequence length="446" mass="50585">MRVGLFTDTYFPQVSGVATSIRTLKEELEKLGHEVYIFTTTDKDVKRFEDPTIIRLPSVPFFAFKDRRVAYRGLSEAYKIAKDYDLDIIHTQTEFSLGMMGKQIAKELHLPLVHTYHTQYEDYVHYIAKGHLVTPGMVKFLVREFMWDLDGVICPSRIVQNVLDTYEVKTPKRIIPTGIVLDQYVGDNITNAEIQALREQLGITSDETMLLSLSRISYEKNIQAVLKRLPDVLRENDKVKLVVVGDGPYLDTLKELARQLGIEKHVIFTGMVPHGQTVLYYKACDFFISASTSETQGLTYIESLAAGRPIIAHGNAYLDDVITDKMFGTLYYKESELDDAILDAIACTPEPDAKRWQTKCQEISSETFGKHVAQFYLDTIIKKETEEAQETGVLYSFRTDARNVTVRLARTSLSLPVRFAETTVKTSAKVLKVPVKLVGTIRDLLD</sequence>
<reference evidence="4" key="1">
    <citation type="journal article" date="2019" name="Int. J. Syst. Evol. Microbiol.">
        <title>The Global Catalogue of Microorganisms (GCM) 10K type strain sequencing project: providing services to taxonomists for standard genome sequencing and annotation.</title>
        <authorList>
            <consortium name="The Broad Institute Genomics Platform"/>
            <consortium name="The Broad Institute Genome Sequencing Center for Infectious Disease"/>
            <person name="Wu L."/>
            <person name="Ma J."/>
        </authorList>
    </citation>
    <scope>NUCLEOTIDE SEQUENCE [LARGE SCALE GENOMIC DNA]</scope>
    <source>
        <strain evidence="4">CCUG 67170</strain>
    </source>
</reference>
<dbReference type="Gene3D" id="3.40.50.2000">
    <property type="entry name" value="Glycogen Phosphorylase B"/>
    <property type="match status" value="2"/>
</dbReference>
<evidence type="ECO:0000259" key="1">
    <source>
        <dbReference type="Pfam" id="PF00534"/>
    </source>
</evidence>
<dbReference type="CDD" id="cd03817">
    <property type="entry name" value="GT4_UGDG-like"/>
    <property type="match status" value="1"/>
</dbReference>
<dbReference type="SUPFAM" id="SSF53756">
    <property type="entry name" value="UDP-Glycosyltransferase/glycogen phosphorylase"/>
    <property type="match status" value="1"/>
</dbReference>
<feature type="domain" description="Glycosyltransferase subfamily 4-like N-terminal" evidence="2">
    <location>
        <begin position="14"/>
        <end position="182"/>
    </location>
</feature>
<dbReference type="Pfam" id="PF13439">
    <property type="entry name" value="Glyco_transf_4"/>
    <property type="match status" value="1"/>
</dbReference>
<keyword evidence="4" id="KW-1185">Reference proteome</keyword>
<protein>
    <submittedName>
        <fullName evidence="3">Glycosyltransferase family 4 protein</fullName>
    </submittedName>
</protein>
<evidence type="ECO:0000259" key="2">
    <source>
        <dbReference type="Pfam" id="PF13439"/>
    </source>
</evidence>
<organism evidence="3 4">
    <name type="scientific">Streptococcus caprae</name>
    <dbReference type="NCBI Taxonomy" id="1640501"/>
    <lineage>
        <taxon>Bacteria</taxon>
        <taxon>Bacillati</taxon>
        <taxon>Bacillota</taxon>
        <taxon>Bacilli</taxon>
        <taxon>Lactobacillales</taxon>
        <taxon>Streptococcaceae</taxon>
        <taxon>Streptococcus</taxon>
    </lineage>
</organism>
<proteinExistence type="predicted"/>
<dbReference type="InterPro" id="IPR050194">
    <property type="entry name" value="Glycosyltransferase_grp1"/>
</dbReference>